<proteinExistence type="predicted"/>
<dbReference type="InterPro" id="IPR036907">
    <property type="entry name" value="5'-Nucleotdase_C_sf"/>
</dbReference>
<feature type="non-terminal residue" evidence="1">
    <location>
        <position position="133"/>
    </location>
</feature>
<protein>
    <submittedName>
        <fullName evidence="1">Bifunctional 2',3'-cyclic-nucleotide 2'-phosphodiesterase/3'-nucleotidase</fullName>
    </submittedName>
</protein>
<dbReference type="GO" id="GO:0009166">
    <property type="term" value="P:nucleotide catabolic process"/>
    <property type="evidence" value="ECO:0007669"/>
    <property type="project" value="InterPro"/>
</dbReference>
<reference evidence="1" key="1">
    <citation type="submission" date="2022-06" db="EMBL/GenBank/DDBJ databases">
        <title>Limimaricola sediminis sp. nov., isolated from an intertidal sediment.</title>
        <authorList>
            <person name="Shao X."/>
        </authorList>
    </citation>
    <scope>NUCLEOTIDE SEQUENCE</scope>
    <source>
        <strain evidence="1">ASW11-118</strain>
    </source>
</reference>
<evidence type="ECO:0000313" key="2">
    <source>
        <dbReference type="Proteomes" id="UP001139477"/>
    </source>
</evidence>
<comment type="caution">
    <text evidence="1">The sequence shown here is derived from an EMBL/GenBank/DDBJ whole genome shotgun (WGS) entry which is preliminary data.</text>
</comment>
<name>A0A9X2JPS2_9RHOB</name>
<dbReference type="SUPFAM" id="SSF55816">
    <property type="entry name" value="5'-nucleotidase (syn. UDP-sugar hydrolase), C-terminal domain"/>
    <property type="match status" value="1"/>
</dbReference>
<keyword evidence="2" id="KW-1185">Reference proteome</keyword>
<evidence type="ECO:0000313" key="1">
    <source>
        <dbReference type="EMBL" id="MCP1170322.1"/>
    </source>
</evidence>
<dbReference type="GO" id="GO:0016787">
    <property type="term" value="F:hydrolase activity"/>
    <property type="evidence" value="ECO:0007669"/>
    <property type="project" value="InterPro"/>
</dbReference>
<gene>
    <name evidence="1" type="ORF">NHG85_17595</name>
</gene>
<organism evidence="1 2">
    <name type="scientific">Limimaricola litoreus</name>
    <dbReference type="NCBI Taxonomy" id="2955316"/>
    <lineage>
        <taxon>Bacteria</taxon>
        <taxon>Pseudomonadati</taxon>
        <taxon>Pseudomonadota</taxon>
        <taxon>Alphaproteobacteria</taxon>
        <taxon>Rhodobacterales</taxon>
        <taxon>Paracoccaceae</taxon>
        <taxon>Limimaricola</taxon>
    </lineage>
</organism>
<sequence>MQALYPHPDRLCLEVVDRETLRARLERGAVMFRRIVPGRRDQPLLDVSCPPYRFELIDGLDWRIDPSRPAGDGRVDHLRHAGRGLGPQDRFVLASASHRAGSDETPQRCLRARRIAVEGPLMREALRAHLAQG</sequence>
<dbReference type="AlphaFoldDB" id="A0A9X2JPS2"/>
<dbReference type="Gene3D" id="3.90.780.10">
    <property type="entry name" value="5'-Nucleotidase, C-terminal domain"/>
    <property type="match status" value="1"/>
</dbReference>
<dbReference type="Proteomes" id="UP001139477">
    <property type="component" value="Unassembled WGS sequence"/>
</dbReference>
<dbReference type="EMBL" id="JAMYXC010000286">
    <property type="protein sequence ID" value="MCP1170322.1"/>
    <property type="molecule type" value="Genomic_DNA"/>
</dbReference>
<accession>A0A9X2JPS2</accession>